<dbReference type="InterPro" id="IPR050194">
    <property type="entry name" value="Glycosyltransferase_grp1"/>
</dbReference>
<dbReference type="PATRIC" id="fig|1121362.3.peg.2651"/>
<dbReference type="Pfam" id="PF00534">
    <property type="entry name" value="Glycos_transf_1"/>
    <property type="match status" value="1"/>
</dbReference>
<dbReference type="Proteomes" id="UP000011723">
    <property type="component" value="Chromosome"/>
</dbReference>
<keyword evidence="2" id="KW-0808">Transferase</keyword>
<organism evidence="5 6">
    <name type="scientific">Corynebacterium halotolerans YIM 70093 = DSM 44683</name>
    <dbReference type="NCBI Taxonomy" id="1121362"/>
    <lineage>
        <taxon>Bacteria</taxon>
        <taxon>Bacillati</taxon>
        <taxon>Actinomycetota</taxon>
        <taxon>Actinomycetes</taxon>
        <taxon>Mycobacteriales</taxon>
        <taxon>Corynebacteriaceae</taxon>
        <taxon>Corynebacterium</taxon>
    </lineage>
</organism>
<dbReference type="PANTHER" id="PTHR45947:SF3">
    <property type="entry name" value="SULFOQUINOVOSYL TRANSFERASE SQD2"/>
    <property type="match status" value="1"/>
</dbReference>
<dbReference type="GO" id="GO:0016757">
    <property type="term" value="F:glycosyltransferase activity"/>
    <property type="evidence" value="ECO:0007669"/>
    <property type="project" value="UniProtKB-KW"/>
</dbReference>
<dbReference type="SUPFAM" id="SSF53756">
    <property type="entry name" value="UDP-Glycosyltransferase/glycogen phosphorylase"/>
    <property type="match status" value="1"/>
</dbReference>
<dbReference type="PANTHER" id="PTHR45947">
    <property type="entry name" value="SULFOQUINOVOSYL TRANSFERASE SQD2"/>
    <property type="match status" value="1"/>
</dbReference>
<dbReference type="HOGENOM" id="CLU_041001_0_0_11"/>
<feature type="domain" description="Glycosyl transferase family 1" evidence="3">
    <location>
        <begin position="203"/>
        <end position="337"/>
    </location>
</feature>
<sequence>MAMAPKIAIVHERLTDVAGSEHVVAELATTWPGAEVHVPFARAEGIPAGLADRVRTGPLQRLYRVLGEKSYAPLLPLVPRALRHGGLKDSELDAAVISHHAFALAAVGAVDAPSVAYVHSPARWAWDAQFRRDEASGLPRSAALRALAARARANERRWAPRVTSVVANSTAVRGRIRQWWDREATVVHPPVDTAYFTPDTETGKGDYFIAVGRLVPYKQVPLAVAAAVEAGVRLIVVGDGRDMERARSMAGPGVEFRGRLPGAEMRDLVRGARALLMPGEEDFGIVPVEAMACGTPVIALGRGGALDTVRPGETGVLVDGGDEREIVHNLAEAMRDFNDAQYSTGQLSSWAATFSPAEFRRKMSAVVAGVL</sequence>
<evidence type="ECO:0000256" key="2">
    <source>
        <dbReference type="ARBA" id="ARBA00022679"/>
    </source>
</evidence>
<dbReference type="GO" id="GO:1903509">
    <property type="term" value="P:liposaccharide metabolic process"/>
    <property type="evidence" value="ECO:0007669"/>
    <property type="project" value="UniProtKB-ARBA"/>
</dbReference>
<dbReference type="STRING" id="1121362.A605_13050"/>
<dbReference type="KEGG" id="chn:A605_13050"/>
<dbReference type="GO" id="GO:1901137">
    <property type="term" value="P:carbohydrate derivative biosynthetic process"/>
    <property type="evidence" value="ECO:0007669"/>
    <property type="project" value="UniProtKB-ARBA"/>
</dbReference>
<dbReference type="AlphaFoldDB" id="M1PAA7"/>
<proteinExistence type="predicted"/>
<feature type="domain" description="Glycosyltransferase subfamily 4-like N-terminal" evidence="4">
    <location>
        <begin position="19"/>
        <end position="194"/>
    </location>
</feature>
<name>M1PAA7_9CORY</name>
<evidence type="ECO:0000313" key="6">
    <source>
        <dbReference type="Proteomes" id="UP000011723"/>
    </source>
</evidence>
<dbReference type="InterPro" id="IPR028098">
    <property type="entry name" value="Glyco_trans_4-like_N"/>
</dbReference>
<dbReference type="RefSeq" id="WP_015402020.1">
    <property type="nucleotide sequence ID" value="NC_020302.1"/>
</dbReference>
<protein>
    <submittedName>
        <fullName evidence="5">Uncharacterized protein</fullName>
    </submittedName>
</protein>
<evidence type="ECO:0000313" key="5">
    <source>
        <dbReference type="EMBL" id="AGF73606.1"/>
    </source>
</evidence>
<reference evidence="5 6" key="1">
    <citation type="journal article" date="2012" name="Stand. Genomic Sci.">
        <title>Genome sequence of the halotolerant bacterium Corynebacterium halotolerans type strain YIM 70093(T) (= DSM 44683(T)).</title>
        <authorList>
            <person name="Ruckert C."/>
            <person name="Albersmeier A."/>
            <person name="Al-Dilaimi A."/>
            <person name="Niehaus K."/>
            <person name="Szczepanowski R."/>
            <person name="Kalinowski J."/>
        </authorList>
    </citation>
    <scope>NUCLEOTIDE SEQUENCE [LARGE SCALE GENOMIC DNA]</scope>
    <source>
        <strain evidence="5">YIM 70093</strain>
    </source>
</reference>
<dbReference type="EMBL" id="CP003697">
    <property type="protein sequence ID" value="AGF73606.1"/>
    <property type="molecule type" value="Genomic_DNA"/>
</dbReference>
<gene>
    <name evidence="5" type="ORF">A605_13050</name>
</gene>
<dbReference type="Pfam" id="PF13439">
    <property type="entry name" value="Glyco_transf_4"/>
    <property type="match status" value="1"/>
</dbReference>
<keyword evidence="1" id="KW-0328">Glycosyltransferase</keyword>
<accession>M1PAA7</accession>
<dbReference type="eggNOG" id="COG0438">
    <property type="taxonomic scope" value="Bacteria"/>
</dbReference>
<evidence type="ECO:0000259" key="3">
    <source>
        <dbReference type="Pfam" id="PF00534"/>
    </source>
</evidence>
<evidence type="ECO:0000259" key="4">
    <source>
        <dbReference type="Pfam" id="PF13439"/>
    </source>
</evidence>
<keyword evidence="6" id="KW-1185">Reference proteome</keyword>
<dbReference type="Gene3D" id="3.40.50.2000">
    <property type="entry name" value="Glycogen Phosphorylase B"/>
    <property type="match status" value="2"/>
</dbReference>
<evidence type="ECO:0000256" key="1">
    <source>
        <dbReference type="ARBA" id="ARBA00022676"/>
    </source>
</evidence>
<dbReference type="InterPro" id="IPR001296">
    <property type="entry name" value="Glyco_trans_1"/>
</dbReference>